<dbReference type="InterPro" id="IPR036397">
    <property type="entry name" value="RNaseH_sf"/>
</dbReference>
<keyword evidence="3" id="KW-1185">Reference proteome</keyword>
<reference evidence="2 3" key="1">
    <citation type="submission" date="2019-08" db="EMBL/GenBank/DDBJ databases">
        <authorList>
            <person name="Alioto T."/>
            <person name="Alioto T."/>
            <person name="Gomez Garrido J."/>
        </authorList>
    </citation>
    <scope>NUCLEOTIDE SEQUENCE [LARGE SCALE GENOMIC DNA]</scope>
</reference>
<dbReference type="GO" id="GO:0003676">
    <property type="term" value="F:nucleic acid binding"/>
    <property type="evidence" value="ECO:0007669"/>
    <property type="project" value="InterPro"/>
</dbReference>
<dbReference type="PANTHER" id="PTHR46060:SF1">
    <property type="entry name" value="MARINER MOS1 TRANSPOSASE-LIKE PROTEIN"/>
    <property type="match status" value="1"/>
</dbReference>
<protein>
    <submittedName>
        <fullName evidence="2">Uncharacterized protein</fullName>
    </submittedName>
</protein>
<organism evidence="2 3">
    <name type="scientific">Cinara cedri</name>
    <dbReference type="NCBI Taxonomy" id="506608"/>
    <lineage>
        <taxon>Eukaryota</taxon>
        <taxon>Metazoa</taxon>
        <taxon>Ecdysozoa</taxon>
        <taxon>Arthropoda</taxon>
        <taxon>Hexapoda</taxon>
        <taxon>Insecta</taxon>
        <taxon>Pterygota</taxon>
        <taxon>Neoptera</taxon>
        <taxon>Paraneoptera</taxon>
        <taxon>Hemiptera</taxon>
        <taxon>Sternorrhyncha</taxon>
        <taxon>Aphidomorpha</taxon>
        <taxon>Aphidoidea</taxon>
        <taxon>Aphididae</taxon>
        <taxon>Lachninae</taxon>
        <taxon>Cinara</taxon>
    </lineage>
</organism>
<evidence type="ECO:0000256" key="1">
    <source>
        <dbReference type="SAM" id="MobiDB-lite"/>
    </source>
</evidence>
<name>A0A5E4NGP1_9HEMI</name>
<gene>
    <name evidence="2" type="ORF">CINCED_3A014311</name>
</gene>
<sequence>MRRVAAKFVSRLLTEQQKQGRVELCSPLKEKFQNDPNFFPKVITGNESWCYRYDPETKQQSSQWKTPASPRPKKAR</sequence>
<accession>A0A5E4NGP1</accession>
<evidence type="ECO:0000313" key="3">
    <source>
        <dbReference type="Proteomes" id="UP000325440"/>
    </source>
</evidence>
<dbReference type="PANTHER" id="PTHR46060">
    <property type="entry name" value="MARINER MOS1 TRANSPOSASE-LIKE PROTEIN"/>
    <property type="match status" value="1"/>
</dbReference>
<proteinExistence type="predicted"/>
<evidence type="ECO:0000313" key="2">
    <source>
        <dbReference type="EMBL" id="VVC42342.1"/>
    </source>
</evidence>
<dbReference type="Proteomes" id="UP000325440">
    <property type="component" value="Unassembled WGS sequence"/>
</dbReference>
<dbReference type="InterPro" id="IPR052709">
    <property type="entry name" value="Transposase-MT_Hybrid"/>
</dbReference>
<dbReference type="OrthoDB" id="8195351at2759"/>
<feature type="region of interest" description="Disordered" evidence="1">
    <location>
        <begin position="55"/>
        <end position="76"/>
    </location>
</feature>
<dbReference type="EMBL" id="CABPRJ010001947">
    <property type="protein sequence ID" value="VVC42342.1"/>
    <property type="molecule type" value="Genomic_DNA"/>
</dbReference>
<dbReference type="AlphaFoldDB" id="A0A5E4NGP1"/>
<dbReference type="Gene3D" id="3.30.420.10">
    <property type="entry name" value="Ribonuclease H-like superfamily/Ribonuclease H"/>
    <property type="match status" value="1"/>
</dbReference>